<dbReference type="EnsemblMetazoa" id="AALFPA23_014163.R20577">
    <property type="protein sequence ID" value="AALFPA23_014163.P20577"/>
    <property type="gene ID" value="AALFPA23_014163"/>
</dbReference>
<keyword evidence="6" id="KW-1185">Reference proteome</keyword>
<proteinExistence type="inferred from homology"/>
<protein>
    <recommendedName>
        <fullName evidence="4">Peptidase S1 domain-containing protein</fullName>
    </recommendedName>
</protein>
<evidence type="ECO:0000256" key="2">
    <source>
        <dbReference type="ARBA" id="ARBA00023180"/>
    </source>
</evidence>
<reference evidence="5" key="2">
    <citation type="submission" date="2025-05" db="UniProtKB">
        <authorList>
            <consortium name="EnsemblMetazoa"/>
        </authorList>
    </citation>
    <scope>IDENTIFICATION</scope>
    <source>
        <strain evidence="5">Foshan</strain>
    </source>
</reference>
<evidence type="ECO:0000313" key="5">
    <source>
        <dbReference type="EnsemblMetazoa" id="AALFPA23_014163.P20577"/>
    </source>
</evidence>
<dbReference type="InterPro" id="IPR043504">
    <property type="entry name" value="Peptidase_S1_PA_chymotrypsin"/>
</dbReference>
<dbReference type="SMART" id="SM00020">
    <property type="entry name" value="Tryp_SPc"/>
    <property type="match status" value="1"/>
</dbReference>
<dbReference type="GeneID" id="109416724"/>
<dbReference type="InterPro" id="IPR001254">
    <property type="entry name" value="Trypsin_dom"/>
</dbReference>
<dbReference type="RefSeq" id="XP_062713908.1">
    <property type="nucleotide sequence ID" value="XM_062857924.1"/>
</dbReference>
<dbReference type="SUPFAM" id="SSF50494">
    <property type="entry name" value="Trypsin-like serine proteases"/>
    <property type="match status" value="1"/>
</dbReference>
<sequence length="202" mass="22869">MTTKEIYPHQLQDRKVSSKILHPNFIPSLLHHDEALLELEKPFTAAKNVQLACLPPQGMEFTSEHCFATGWGKTSSDADSYHEILKRIPLPMVQRAECQNALRTTTLGNRFRLHESFICAGGKEGIDMYRGDGGSPLVCPVEGVPNKYYQAGIVAWGINFGQTDIPGVYVRTSSYSHWINNELSKINYGPIDKRIDIWYWTK</sequence>
<dbReference type="CDD" id="cd00190">
    <property type="entry name" value="Tryp_SPc"/>
    <property type="match status" value="1"/>
</dbReference>
<organism evidence="5 6">
    <name type="scientific">Aedes albopictus</name>
    <name type="common">Asian tiger mosquito</name>
    <name type="synonym">Stegomyia albopicta</name>
    <dbReference type="NCBI Taxonomy" id="7160"/>
    <lineage>
        <taxon>Eukaryota</taxon>
        <taxon>Metazoa</taxon>
        <taxon>Ecdysozoa</taxon>
        <taxon>Arthropoda</taxon>
        <taxon>Hexapoda</taxon>
        <taxon>Insecta</taxon>
        <taxon>Pterygota</taxon>
        <taxon>Neoptera</taxon>
        <taxon>Endopterygota</taxon>
        <taxon>Diptera</taxon>
        <taxon>Nematocera</taxon>
        <taxon>Culicoidea</taxon>
        <taxon>Culicidae</taxon>
        <taxon>Culicinae</taxon>
        <taxon>Aedini</taxon>
        <taxon>Aedes</taxon>
        <taxon>Stegomyia</taxon>
    </lineage>
</organism>
<dbReference type="InterPro" id="IPR009003">
    <property type="entry name" value="Peptidase_S1_PA"/>
</dbReference>
<evidence type="ECO:0000256" key="1">
    <source>
        <dbReference type="ARBA" id="ARBA00023157"/>
    </source>
</evidence>
<dbReference type="InterPro" id="IPR051487">
    <property type="entry name" value="Ser/Thr_Proteases_Immune/Dev"/>
</dbReference>
<feature type="domain" description="Peptidase S1" evidence="4">
    <location>
        <begin position="1"/>
        <end position="184"/>
    </location>
</feature>
<dbReference type="Proteomes" id="UP000069940">
    <property type="component" value="Unassembled WGS sequence"/>
</dbReference>
<dbReference type="Pfam" id="PF00089">
    <property type="entry name" value="Trypsin"/>
    <property type="match status" value="1"/>
</dbReference>
<keyword evidence="1" id="KW-1015">Disulfide bond</keyword>
<evidence type="ECO:0000256" key="3">
    <source>
        <dbReference type="ARBA" id="ARBA00024195"/>
    </source>
</evidence>
<comment type="similarity">
    <text evidence="3">Belongs to the peptidase S1 family. CLIP subfamily.</text>
</comment>
<name>A0ABM1Z1R0_AEDAL</name>
<dbReference type="Gene3D" id="2.40.10.10">
    <property type="entry name" value="Trypsin-like serine proteases"/>
    <property type="match status" value="2"/>
</dbReference>
<keyword evidence="2" id="KW-0325">Glycoprotein</keyword>
<reference evidence="6" key="1">
    <citation type="journal article" date="2015" name="Proc. Natl. Acad. Sci. U.S.A.">
        <title>Genome sequence of the Asian Tiger mosquito, Aedes albopictus, reveals insights into its biology, genetics, and evolution.</title>
        <authorList>
            <person name="Chen X.G."/>
            <person name="Jiang X."/>
            <person name="Gu J."/>
            <person name="Xu M."/>
            <person name="Wu Y."/>
            <person name="Deng Y."/>
            <person name="Zhang C."/>
            <person name="Bonizzoni M."/>
            <person name="Dermauw W."/>
            <person name="Vontas J."/>
            <person name="Armbruster P."/>
            <person name="Huang X."/>
            <person name="Yang Y."/>
            <person name="Zhang H."/>
            <person name="He W."/>
            <person name="Peng H."/>
            <person name="Liu Y."/>
            <person name="Wu K."/>
            <person name="Chen J."/>
            <person name="Lirakis M."/>
            <person name="Topalis P."/>
            <person name="Van Leeuwen T."/>
            <person name="Hall A.B."/>
            <person name="Jiang X."/>
            <person name="Thorpe C."/>
            <person name="Mueller R.L."/>
            <person name="Sun C."/>
            <person name="Waterhouse R.M."/>
            <person name="Yan G."/>
            <person name="Tu Z.J."/>
            <person name="Fang X."/>
            <person name="James A.A."/>
        </authorList>
    </citation>
    <scope>NUCLEOTIDE SEQUENCE [LARGE SCALE GENOMIC DNA]</scope>
    <source>
        <strain evidence="6">Foshan</strain>
    </source>
</reference>
<evidence type="ECO:0000313" key="6">
    <source>
        <dbReference type="Proteomes" id="UP000069940"/>
    </source>
</evidence>
<dbReference type="PANTHER" id="PTHR24256">
    <property type="entry name" value="TRYPTASE-RELATED"/>
    <property type="match status" value="1"/>
</dbReference>
<evidence type="ECO:0000259" key="4">
    <source>
        <dbReference type="PROSITE" id="PS50240"/>
    </source>
</evidence>
<accession>A0ABM1Z1R0</accession>
<dbReference type="PROSITE" id="PS50240">
    <property type="entry name" value="TRYPSIN_DOM"/>
    <property type="match status" value="1"/>
</dbReference>